<feature type="transmembrane region" description="Helical" evidence="1">
    <location>
        <begin position="246"/>
        <end position="267"/>
    </location>
</feature>
<dbReference type="InterPro" id="IPR009030">
    <property type="entry name" value="Growth_fac_rcpt_cys_sf"/>
</dbReference>
<feature type="transmembrane region" description="Helical" evidence="1">
    <location>
        <begin position="506"/>
        <end position="524"/>
    </location>
</feature>
<comment type="caution">
    <text evidence="3">The sequence shown here is derived from an EMBL/GenBank/DDBJ whole genome shotgun (WGS) entry which is preliminary data.</text>
</comment>
<dbReference type="InterPro" id="IPR011641">
    <property type="entry name" value="Tyr-kin_ephrin_A/B_rcpt-like"/>
</dbReference>
<gene>
    <name evidence="3" type="primary">RPS6</name>
    <name evidence="3" type="ORF">SNAT2548_LOCUS25256</name>
</gene>
<evidence type="ECO:0000256" key="1">
    <source>
        <dbReference type="SAM" id="Phobius"/>
    </source>
</evidence>
<dbReference type="PANTHER" id="PTHR46967">
    <property type="entry name" value="INSULIN-LIKE GROWTH FACTOR BINDING PROTEIN,N-TERMINAL"/>
    <property type="match status" value="1"/>
</dbReference>
<dbReference type="PANTHER" id="PTHR46967:SF2">
    <property type="entry name" value="SUSHI, VON WILLEBRAND FACTOR TYPE A, EGF AND PENTRAXIN DOMAIN-CONTAINING PROTEIN 1-LIKE"/>
    <property type="match status" value="1"/>
</dbReference>
<feature type="transmembrane region" description="Helical" evidence="1">
    <location>
        <begin position="531"/>
        <end position="555"/>
    </location>
</feature>
<dbReference type="AlphaFoldDB" id="A0A812RV80"/>
<dbReference type="Pfam" id="PF07699">
    <property type="entry name" value="Ephrin_rec_like"/>
    <property type="match status" value="1"/>
</dbReference>
<feature type="transmembrane region" description="Helical" evidence="1">
    <location>
        <begin position="343"/>
        <end position="364"/>
    </location>
</feature>
<proteinExistence type="predicted"/>
<keyword evidence="4" id="KW-1185">Reference proteome</keyword>
<dbReference type="SUPFAM" id="SSF57184">
    <property type="entry name" value="Growth factor receptor domain"/>
    <property type="match status" value="1"/>
</dbReference>
<feature type="transmembrane region" description="Helical" evidence="1">
    <location>
        <begin position="567"/>
        <end position="589"/>
    </location>
</feature>
<accession>A0A812RV80</accession>
<dbReference type="InterPro" id="IPR035897">
    <property type="entry name" value="Toll_tir_struct_dom_sf"/>
</dbReference>
<dbReference type="Proteomes" id="UP000604046">
    <property type="component" value="Unassembled WGS sequence"/>
</dbReference>
<dbReference type="EMBL" id="CAJNDS010002385">
    <property type="protein sequence ID" value="CAE7457157.1"/>
    <property type="molecule type" value="Genomic_DNA"/>
</dbReference>
<keyword evidence="1" id="KW-1133">Transmembrane helix</keyword>
<dbReference type="Gene3D" id="2.10.50.10">
    <property type="entry name" value="Tumor Necrosis Factor Receptor, subunit A, domain 2"/>
    <property type="match status" value="1"/>
</dbReference>
<name>A0A812RV80_9DINO</name>
<evidence type="ECO:0000313" key="3">
    <source>
        <dbReference type="EMBL" id="CAE7457157.1"/>
    </source>
</evidence>
<sequence>MSSWDSACEWLKANPDYWSDTWVPDKTVCSQGRGIVDLQSRFVNSREDAVDCAICPAGRASVKMQVTRVCSLCARGSYQSTFGTTECELCEPGTLASAEGSSQCEQCGLGTYAHEPGRTSCERCGVQEDMWTTSQEIGSRVIEVLGATSETFCTCKAGSFLWQGACQSCIEGSSCQTNRIELIPGYFSFSESPGSVYRCKDGHCPGGPPGTCAPGRDPSTLACTKCQRGLRSSGEGHCEPCGSGEYAILAVASLGIICGIVFLHVGLMGEIEASQTGALVVVSSSLIQLVTILQMLSVIGHFAIDWQEPLTSLLHLLEMLSLDLDMLSIGCVTDMGPVALFSFRVLLIPLVMLIAVIVHLGYLAVIRSRTFQAVHLLRTCGTIFLMFFIMLFSMLLAPFQCSWHPNGLATLKDYGMVYCNGQGEHLQMFIIGGIACLVPAAFVAVCTWIVTSEIPRRLARSDAMFLRTFSFLIRRFRPGTEIFSILFLMRNALLVLILIVNVTSGQLMLFSSILCLNLFLVAFAKPWRVMVCNFLDGALSVGMLLILNIGCLSANELSSAASSMMVVMFLVVMAIAILVSISVGSARYLQQKYRKQFRFFLCHHKVASGSMARLLKMKLDQCLPGTKTFIDCDDLSDLTRLFAYVAEDTETFLILGSPAILTRKWCIGEMNTARSNGVKTFLLAWPNFVAPDEAFILNYANMVPDIRELTKYGVSLSNVEETFRWLSGVGRIELPDLITSESISNTIMAFTDAGSPARTSFAWKLGSFEELSTDYPILADPLNTESMAAAMVLADLLKPRLLGGMEVPSVLTVGKDLPTSAKVSFIICSLNCFQSEHLQSWLLQGARLPMLRMIPVIAEEGFVIPNVNISEARKAFSLKQEDLELYLLAIKAIFQEIALVFLPQSYSHLDLELRANQAAMRLTSTPRPLSEKVMQLAKSASFLSTPAQVKVEVEDGEELRSDDGSCVEHVF</sequence>
<dbReference type="OrthoDB" id="413581at2759"/>
<evidence type="ECO:0000313" key="4">
    <source>
        <dbReference type="Proteomes" id="UP000604046"/>
    </source>
</evidence>
<evidence type="ECO:0000259" key="2">
    <source>
        <dbReference type="Pfam" id="PF07699"/>
    </source>
</evidence>
<dbReference type="SMART" id="SM01411">
    <property type="entry name" value="Ephrin_rec_like"/>
    <property type="match status" value="2"/>
</dbReference>
<dbReference type="SUPFAM" id="SSF52200">
    <property type="entry name" value="Toll/Interleukin receptor TIR domain"/>
    <property type="match status" value="1"/>
</dbReference>
<feature type="transmembrane region" description="Helical" evidence="1">
    <location>
        <begin position="376"/>
        <end position="397"/>
    </location>
</feature>
<protein>
    <submittedName>
        <fullName evidence="3">RPS6 protein</fullName>
    </submittedName>
</protein>
<feature type="transmembrane region" description="Helical" evidence="1">
    <location>
        <begin position="482"/>
        <end position="500"/>
    </location>
</feature>
<reference evidence="3" key="1">
    <citation type="submission" date="2021-02" db="EMBL/GenBank/DDBJ databases">
        <authorList>
            <person name="Dougan E. K."/>
            <person name="Rhodes N."/>
            <person name="Thang M."/>
            <person name="Chan C."/>
        </authorList>
    </citation>
    <scope>NUCLEOTIDE SEQUENCE</scope>
</reference>
<keyword evidence="1" id="KW-0472">Membrane</keyword>
<keyword evidence="1" id="KW-0812">Transmembrane</keyword>
<feature type="transmembrane region" description="Helical" evidence="1">
    <location>
        <begin position="426"/>
        <end position="450"/>
    </location>
</feature>
<feature type="domain" description="Tyrosine-protein kinase ephrin type A/B receptor-like" evidence="2">
    <location>
        <begin position="93"/>
        <end position="128"/>
    </location>
</feature>
<organism evidence="3 4">
    <name type="scientific">Symbiodinium natans</name>
    <dbReference type="NCBI Taxonomy" id="878477"/>
    <lineage>
        <taxon>Eukaryota</taxon>
        <taxon>Sar</taxon>
        <taxon>Alveolata</taxon>
        <taxon>Dinophyceae</taxon>
        <taxon>Suessiales</taxon>
        <taxon>Symbiodiniaceae</taxon>
        <taxon>Symbiodinium</taxon>
    </lineage>
</organism>
<feature type="transmembrane region" description="Helical" evidence="1">
    <location>
        <begin position="279"/>
        <end position="304"/>
    </location>
</feature>